<feature type="compositionally biased region" description="Basic and acidic residues" evidence="1">
    <location>
        <begin position="312"/>
        <end position="335"/>
    </location>
</feature>
<name>A0A2Y9L4Z7_ENHLU</name>
<evidence type="ECO:0000256" key="1">
    <source>
        <dbReference type="SAM" id="MobiDB-lite"/>
    </source>
</evidence>
<protein>
    <submittedName>
        <fullName evidence="3">Basic salivary proline-rich protein 2-like</fullName>
    </submittedName>
</protein>
<evidence type="ECO:0000313" key="2">
    <source>
        <dbReference type="Proteomes" id="UP000248482"/>
    </source>
</evidence>
<feature type="compositionally biased region" description="Low complexity" evidence="1">
    <location>
        <begin position="366"/>
        <end position="378"/>
    </location>
</feature>
<reference evidence="3" key="1">
    <citation type="submission" date="2025-08" db="UniProtKB">
        <authorList>
            <consortium name="RefSeq"/>
        </authorList>
    </citation>
    <scope>IDENTIFICATION</scope>
    <source>
        <tissue evidence="3">Blood</tissue>
    </source>
</reference>
<evidence type="ECO:0000313" key="3">
    <source>
        <dbReference type="RefSeq" id="XP_022376560.1"/>
    </source>
</evidence>
<dbReference type="GeneID" id="111158659"/>
<keyword evidence="2" id="KW-1185">Reference proteome</keyword>
<dbReference type="Proteomes" id="UP000248482">
    <property type="component" value="Unplaced"/>
</dbReference>
<sequence>MGGILCLDNVVQGRSSQVRRLRKGPSVRAGDPERRAFLAWPRCPAWASGIPAAAPIGRAQRARRGPAGDPVVPANPWGRCKGPSPAAWTRLAWNHPQVDLDTASNKRPARRRHHLWEALRHCASVRYSRFGPRAPPPGPGALNRCRAPRGHSGRARGGGSSCAVIRPGTKARPPVLGQVNTRFVMEMSAGQPEQMIRGLGKRRPRPGAGEGSGAGAASDWCRDTVSARTPGSPGAPRSPPALPCMPALRSRTQSRRPRPVAGRCRTFPNFPKLPLRSPPSALFSSRPPPSYRAPGPRPPHLPRQAPPEEGAALEKERPRGPRPRDTARAGRRRADAAAAPRVSFPGRVRPLQAGSTRRGWRRRAAPARPRVSPRASAGLWPAGEPRGRSRGPRLGSGEDSRGEHFAGM</sequence>
<gene>
    <name evidence="3" type="primary">LOC111158659</name>
</gene>
<dbReference type="AlphaFoldDB" id="A0A2Y9L4Z7"/>
<feature type="region of interest" description="Disordered" evidence="1">
    <location>
        <begin position="198"/>
        <end position="408"/>
    </location>
</feature>
<feature type="compositionally biased region" description="Basic and acidic residues" evidence="1">
    <location>
        <begin position="396"/>
        <end position="408"/>
    </location>
</feature>
<dbReference type="RefSeq" id="XP_022376560.1">
    <property type="nucleotide sequence ID" value="XM_022520852.1"/>
</dbReference>
<accession>A0A2Y9L4Z7</accession>
<feature type="region of interest" description="Disordered" evidence="1">
    <location>
        <begin position="130"/>
        <end position="174"/>
    </location>
</feature>
<proteinExistence type="predicted"/>
<dbReference type="KEGG" id="elk:111158659"/>
<organism evidence="2 3">
    <name type="scientific">Enhydra lutris kenyoni</name>
    <name type="common">northern sea otter</name>
    <dbReference type="NCBI Taxonomy" id="391180"/>
    <lineage>
        <taxon>Eukaryota</taxon>
        <taxon>Metazoa</taxon>
        <taxon>Chordata</taxon>
        <taxon>Craniata</taxon>
        <taxon>Vertebrata</taxon>
        <taxon>Euteleostomi</taxon>
        <taxon>Mammalia</taxon>
        <taxon>Eutheria</taxon>
        <taxon>Laurasiatheria</taxon>
        <taxon>Carnivora</taxon>
        <taxon>Caniformia</taxon>
        <taxon>Musteloidea</taxon>
        <taxon>Mustelidae</taxon>
        <taxon>Lutrinae</taxon>
        <taxon>Enhydra</taxon>
    </lineage>
</organism>
<feature type="compositionally biased region" description="Pro residues" evidence="1">
    <location>
        <begin position="286"/>
        <end position="305"/>
    </location>
</feature>